<dbReference type="AlphaFoldDB" id="W4LQA9"/>
<organism evidence="7 8">
    <name type="scientific">Entotheonella factor</name>
    <dbReference type="NCBI Taxonomy" id="1429438"/>
    <lineage>
        <taxon>Bacteria</taxon>
        <taxon>Pseudomonadati</taxon>
        <taxon>Nitrospinota/Tectimicrobiota group</taxon>
        <taxon>Candidatus Tectimicrobiota</taxon>
        <taxon>Candidatus Entotheonellia</taxon>
        <taxon>Candidatus Entotheonellales</taxon>
        <taxon>Candidatus Entotheonellaceae</taxon>
        <taxon>Candidatus Entotheonella</taxon>
    </lineage>
</organism>
<dbReference type="SUPFAM" id="SSF58014">
    <property type="entry name" value="Coiled-coil domain of nucleotide exchange factor GrpE"/>
    <property type="match status" value="1"/>
</dbReference>
<dbReference type="InterPro" id="IPR013805">
    <property type="entry name" value="GrpE_CC"/>
</dbReference>
<reference evidence="7 8" key="1">
    <citation type="journal article" date="2014" name="Nature">
        <title>An environmental bacterial taxon with a large and distinct metabolic repertoire.</title>
        <authorList>
            <person name="Wilson M.C."/>
            <person name="Mori T."/>
            <person name="Ruckert C."/>
            <person name="Uria A.R."/>
            <person name="Helf M.J."/>
            <person name="Takada K."/>
            <person name="Gernert C."/>
            <person name="Steffens U.A."/>
            <person name="Heycke N."/>
            <person name="Schmitt S."/>
            <person name="Rinke C."/>
            <person name="Helfrich E.J."/>
            <person name="Brachmann A.O."/>
            <person name="Gurgui C."/>
            <person name="Wakimoto T."/>
            <person name="Kracht M."/>
            <person name="Crusemann M."/>
            <person name="Hentschel U."/>
            <person name="Abe I."/>
            <person name="Matsunaga S."/>
            <person name="Kalinowski J."/>
            <person name="Takeyama H."/>
            <person name="Piel J."/>
        </authorList>
    </citation>
    <scope>NUCLEOTIDE SEQUENCE [LARGE SCALE GENOMIC DNA]</scope>
    <source>
        <strain evidence="8">TSY1</strain>
    </source>
</reference>
<dbReference type="InterPro" id="IPR000740">
    <property type="entry name" value="GrpE"/>
</dbReference>
<evidence type="ECO:0000256" key="1">
    <source>
        <dbReference type="ARBA" id="ARBA00009054"/>
    </source>
</evidence>
<evidence type="ECO:0000256" key="6">
    <source>
        <dbReference type="SAM" id="Coils"/>
    </source>
</evidence>
<evidence type="ECO:0000256" key="5">
    <source>
        <dbReference type="RuleBase" id="RU004478"/>
    </source>
</evidence>
<evidence type="ECO:0000256" key="2">
    <source>
        <dbReference type="ARBA" id="ARBA00023186"/>
    </source>
</evidence>
<comment type="similarity">
    <text evidence="1 3 5">Belongs to the GrpE family.</text>
</comment>
<evidence type="ECO:0000313" key="8">
    <source>
        <dbReference type="Proteomes" id="UP000019141"/>
    </source>
</evidence>
<sequence>MRDQRMCDDLNSQAGETATMEERWKRAAADLANYRRRAERELAQQRQREREAVLRDWLPVVDNLERALMNRDTATLESLLEGVQAVYRQATHVLGHYGVSRMQTVDTPFDPEQHEAIALAPGRPEGVILDEVNPGYVMHETTLRPAQVIVATTSKAAERRYGI</sequence>
<gene>
    <name evidence="3" type="primary">grpE</name>
    <name evidence="7" type="ORF">ETSY1_12705</name>
</gene>
<dbReference type="PANTHER" id="PTHR21237:SF23">
    <property type="entry name" value="GRPE PROTEIN HOMOLOG, MITOCHONDRIAL"/>
    <property type="match status" value="1"/>
</dbReference>
<dbReference type="PRINTS" id="PR00773">
    <property type="entry name" value="GRPEPROTEIN"/>
</dbReference>
<comment type="caution">
    <text evidence="7">The sequence shown here is derived from an EMBL/GenBank/DDBJ whole genome shotgun (WGS) entry which is preliminary data.</text>
</comment>
<dbReference type="EMBL" id="AZHW01000380">
    <property type="protein sequence ID" value="ETX00055.1"/>
    <property type="molecule type" value="Genomic_DNA"/>
</dbReference>
<name>W4LQA9_ENTF1</name>
<evidence type="ECO:0000256" key="3">
    <source>
        <dbReference type="HAMAP-Rule" id="MF_01151"/>
    </source>
</evidence>
<keyword evidence="8" id="KW-1185">Reference proteome</keyword>
<dbReference type="GO" id="GO:0051087">
    <property type="term" value="F:protein-folding chaperone binding"/>
    <property type="evidence" value="ECO:0007669"/>
    <property type="project" value="InterPro"/>
</dbReference>
<dbReference type="HOGENOM" id="CLU_057217_5_2_7"/>
<keyword evidence="3" id="KW-0963">Cytoplasm</keyword>
<evidence type="ECO:0000256" key="4">
    <source>
        <dbReference type="RuleBase" id="RU000639"/>
    </source>
</evidence>
<dbReference type="InterPro" id="IPR009012">
    <property type="entry name" value="GrpE_head"/>
</dbReference>
<comment type="subunit">
    <text evidence="3">Homodimer.</text>
</comment>
<dbReference type="GO" id="GO:0006457">
    <property type="term" value="P:protein folding"/>
    <property type="evidence" value="ECO:0007669"/>
    <property type="project" value="InterPro"/>
</dbReference>
<dbReference type="Pfam" id="PF01025">
    <property type="entry name" value="GrpE"/>
    <property type="match status" value="1"/>
</dbReference>
<dbReference type="CDD" id="cd00446">
    <property type="entry name" value="GrpE"/>
    <property type="match status" value="1"/>
</dbReference>
<dbReference type="SUPFAM" id="SSF51064">
    <property type="entry name" value="Head domain of nucleotide exchange factor GrpE"/>
    <property type="match status" value="1"/>
</dbReference>
<dbReference type="PROSITE" id="PS01071">
    <property type="entry name" value="GRPE"/>
    <property type="match status" value="1"/>
</dbReference>
<comment type="subcellular location">
    <subcellularLocation>
        <location evidence="3">Cytoplasm</location>
    </subcellularLocation>
</comment>
<keyword evidence="6" id="KW-0175">Coiled coil</keyword>
<feature type="coiled-coil region" evidence="6">
    <location>
        <begin position="28"/>
        <end position="55"/>
    </location>
</feature>
<dbReference type="GO" id="GO:0000774">
    <property type="term" value="F:adenyl-nucleotide exchange factor activity"/>
    <property type="evidence" value="ECO:0007669"/>
    <property type="project" value="InterPro"/>
</dbReference>
<dbReference type="PANTHER" id="PTHR21237">
    <property type="entry name" value="GRPE PROTEIN"/>
    <property type="match status" value="1"/>
</dbReference>
<comment type="function">
    <text evidence="3 4">Participates actively in the response to hyperosmotic and heat shock by preventing the aggregation of stress-denatured proteins, in association with DnaK and GrpE. It is the nucleotide exchange factor for DnaK and may function as a thermosensor. Unfolded proteins bind initially to DnaJ; upon interaction with the DnaJ-bound protein, DnaK hydrolyzes its bound ATP, resulting in the formation of a stable complex. GrpE releases ADP from DnaK; ATP binding to DnaK triggers the release of the substrate protein, thus completing the reaction cycle. Several rounds of ATP-dependent interactions between DnaJ, DnaK and GrpE are required for fully efficient folding.</text>
</comment>
<keyword evidence="3 4" id="KW-0346">Stress response</keyword>
<protein>
    <recommendedName>
        <fullName evidence="3 4">Protein GrpE</fullName>
    </recommendedName>
    <alternativeName>
        <fullName evidence="3">HSP-70 cofactor</fullName>
    </alternativeName>
</protein>
<keyword evidence="2 3" id="KW-0143">Chaperone</keyword>
<dbReference type="PATRIC" id="fig|1429438.4.peg.2546"/>
<proteinExistence type="inferred from homology"/>
<evidence type="ECO:0000313" key="7">
    <source>
        <dbReference type="EMBL" id="ETX00055.1"/>
    </source>
</evidence>
<dbReference type="Proteomes" id="UP000019141">
    <property type="component" value="Unassembled WGS sequence"/>
</dbReference>
<dbReference type="Gene3D" id="2.30.22.10">
    <property type="entry name" value="Head domain of nucleotide exchange factor GrpE"/>
    <property type="match status" value="1"/>
</dbReference>
<dbReference type="GO" id="GO:0051082">
    <property type="term" value="F:unfolded protein binding"/>
    <property type="evidence" value="ECO:0007669"/>
    <property type="project" value="TreeGrafter"/>
</dbReference>
<accession>W4LQA9</accession>
<dbReference type="HAMAP" id="MF_01151">
    <property type="entry name" value="GrpE"/>
    <property type="match status" value="1"/>
</dbReference>
<dbReference type="GO" id="GO:0005737">
    <property type="term" value="C:cytoplasm"/>
    <property type="evidence" value="ECO:0007669"/>
    <property type="project" value="UniProtKB-SubCell"/>
</dbReference>
<dbReference type="GO" id="GO:0042803">
    <property type="term" value="F:protein homodimerization activity"/>
    <property type="evidence" value="ECO:0007669"/>
    <property type="project" value="InterPro"/>
</dbReference>
<dbReference type="Gene3D" id="3.90.20.20">
    <property type="match status" value="1"/>
</dbReference>